<protein>
    <recommendedName>
        <fullName evidence="3">Minor capsid protein</fullName>
    </recommendedName>
</protein>
<name>A0ABT8J4N9_9BACL</name>
<proteinExistence type="predicted"/>
<sequence length="128" mass="14761">MKVKVTMDPRAMQKLAKAPIEALEVVVNGKEQSILTEIANAGVVPKQTGELERSAWVDKTGLKKGQVKIVYDTPYARRLYWHPEYNFRRDKNANAQGLWLEAWQKEQKGWIRKTFEKLIKKFGGGFIK</sequence>
<dbReference type="RefSeq" id="WP_301244023.1">
    <property type="nucleotide sequence ID" value="NZ_JAROCD010000001.1"/>
</dbReference>
<reference evidence="1" key="1">
    <citation type="submission" date="2023-03" db="EMBL/GenBank/DDBJ databases">
        <title>MT1 and MT2 Draft Genomes of Novel Species.</title>
        <authorList>
            <person name="Venkateswaran K."/>
        </authorList>
    </citation>
    <scope>NUCLEOTIDE SEQUENCE</scope>
    <source>
        <strain evidence="1">F6_3S_P_1C</strain>
    </source>
</reference>
<dbReference type="EMBL" id="JAROCD010000001">
    <property type="protein sequence ID" value="MDN4600040.1"/>
    <property type="molecule type" value="Genomic_DNA"/>
</dbReference>
<evidence type="ECO:0000313" key="1">
    <source>
        <dbReference type="EMBL" id="MDN4600040.1"/>
    </source>
</evidence>
<comment type="caution">
    <text evidence="1">The sequence shown here is derived from an EMBL/GenBank/DDBJ whole genome shotgun (WGS) entry which is preliminary data.</text>
</comment>
<organism evidence="1 2">
    <name type="scientific">Paenibacillus vandeheii</name>
    <dbReference type="NCBI Taxonomy" id="3035917"/>
    <lineage>
        <taxon>Bacteria</taxon>
        <taxon>Bacillati</taxon>
        <taxon>Bacillota</taxon>
        <taxon>Bacilli</taxon>
        <taxon>Bacillales</taxon>
        <taxon>Paenibacillaceae</taxon>
        <taxon>Paenibacillus</taxon>
    </lineage>
</organism>
<evidence type="ECO:0000313" key="2">
    <source>
        <dbReference type="Proteomes" id="UP001174205"/>
    </source>
</evidence>
<keyword evidence="2" id="KW-1185">Reference proteome</keyword>
<evidence type="ECO:0008006" key="3">
    <source>
        <dbReference type="Google" id="ProtNLM"/>
    </source>
</evidence>
<accession>A0ABT8J4N9</accession>
<gene>
    <name evidence="1" type="ORF">P5G61_02280</name>
</gene>
<dbReference type="Proteomes" id="UP001174205">
    <property type="component" value="Unassembled WGS sequence"/>
</dbReference>